<sequence>MFYYPPMLIRYNELMLAWKSATLGVKSLKRHEFTRFDIIRACEIITTFLQSQSANPYKRMSLRLISQLIYGVIRIYRDQIEELIKKCIHIQTLTTSAMQPKLIITEKRKKKRASVVIRSTPDFVPPTKLLPEPNIVIEPSVIEPNKVEELIHTARNDEISLREDHPIRLEPLTSEFDDFGFESLPQTTVVSIETNRLQTAREPRILREQLQKVQVPQKISKARKEPLQEEVIQEIVTQMDITQDMPEIQQQTEEPQIHKAQVPHTEVQNIPITVAKRTVKKDVLGKLVIAERRPLFIRINQTLKIQKQLNEIDYSDPNIFEDCNVPIFEPIPQYHNGYVDLGLRTSVRTSGERAGSGSSARNGGEMSSSTGRKDVSSVRSIRTSKIPELVQPSGEITQEGVPLVEDQLALHQEMQDYSKMPESIVQEAISIPEVIPDPVIPEVIPVPVIPEIIPVPVIQEIEVDQLSFNISKMAAKDRLAKIMRIIDEFDKLTPVEICQAMDQKLTKLNMSCIFFVLLELCGKGYVLLHAAPNSIKLNMVEKGPNEYHYEE</sequence>
<evidence type="ECO:0000256" key="3">
    <source>
        <dbReference type="SAM" id="MobiDB-lite"/>
    </source>
</evidence>
<name>A0ABD1F9R6_HYPHA</name>
<dbReference type="GO" id="GO:0005634">
    <property type="term" value="C:nucleus"/>
    <property type="evidence" value="ECO:0007669"/>
    <property type="project" value="UniProtKB-SubCell"/>
</dbReference>
<keyword evidence="2" id="KW-0539">Nucleus</keyword>
<feature type="region of interest" description="Disordered" evidence="3">
    <location>
        <begin position="349"/>
        <end position="380"/>
    </location>
</feature>
<dbReference type="PANTHER" id="PTHR12585">
    <property type="entry name" value="SCC1 / RAD21 FAMILY MEMBER"/>
    <property type="match status" value="1"/>
</dbReference>
<comment type="subcellular location">
    <subcellularLocation>
        <location evidence="1">Nucleus</location>
    </subcellularLocation>
</comment>
<dbReference type="EMBL" id="JBDJPC010000002">
    <property type="protein sequence ID" value="KAL1514347.1"/>
    <property type="molecule type" value="Genomic_DNA"/>
</dbReference>
<proteinExistence type="predicted"/>
<accession>A0ABD1F9R6</accession>
<comment type="caution">
    <text evidence="5">The sequence shown here is derived from an EMBL/GenBank/DDBJ whole genome shotgun (WGS) entry which is preliminary data.</text>
</comment>
<feature type="compositionally biased region" description="Low complexity" evidence="3">
    <location>
        <begin position="352"/>
        <end position="365"/>
    </location>
</feature>
<evidence type="ECO:0000313" key="6">
    <source>
        <dbReference type="Proteomes" id="UP001566132"/>
    </source>
</evidence>
<gene>
    <name evidence="5" type="ORF">ABEB36_003620</name>
</gene>
<dbReference type="InterPro" id="IPR006910">
    <property type="entry name" value="Rad21_Rec8_N"/>
</dbReference>
<evidence type="ECO:0000256" key="2">
    <source>
        <dbReference type="ARBA" id="ARBA00023242"/>
    </source>
</evidence>
<dbReference type="AlphaFoldDB" id="A0ABD1F9R6"/>
<organism evidence="5 6">
    <name type="scientific">Hypothenemus hampei</name>
    <name type="common">Coffee berry borer</name>
    <dbReference type="NCBI Taxonomy" id="57062"/>
    <lineage>
        <taxon>Eukaryota</taxon>
        <taxon>Metazoa</taxon>
        <taxon>Ecdysozoa</taxon>
        <taxon>Arthropoda</taxon>
        <taxon>Hexapoda</taxon>
        <taxon>Insecta</taxon>
        <taxon>Pterygota</taxon>
        <taxon>Neoptera</taxon>
        <taxon>Endopterygota</taxon>
        <taxon>Coleoptera</taxon>
        <taxon>Polyphaga</taxon>
        <taxon>Cucujiformia</taxon>
        <taxon>Curculionidae</taxon>
        <taxon>Scolytinae</taxon>
        <taxon>Hypothenemus</taxon>
    </lineage>
</organism>
<dbReference type="Pfam" id="PF04825">
    <property type="entry name" value="Rad21_Rec8_N"/>
    <property type="match status" value="1"/>
</dbReference>
<reference evidence="5 6" key="1">
    <citation type="submission" date="2024-05" db="EMBL/GenBank/DDBJ databases">
        <title>Genetic variation in Jamaican populations of the coffee berry borer (Hypothenemus hampei).</title>
        <authorList>
            <person name="Errbii M."/>
            <person name="Myrie A."/>
        </authorList>
    </citation>
    <scope>NUCLEOTIDE SEQUENCE [LARGE SCALE GENOMIC DNA]</scope>
    <source>
        <strain evidence="5">JA-Hopewell-2020-01-JO</strain>
        <tissue evidence="5">Whole body</tissue>
    </source>
</reference>
<protein>
    <recommendedName>
        <fullName evidence="4">Rad21/Rec8-like protein N-terminal domain-containing protein</fullName>
    </recommendedName>
</protein>
<evidence type="ECO:0000256" key="1">
    <source>
        <dbReference type="ARBA" id="ARBA00004123"/>
    </source>
</evidence>
<feature type="domain" description="Rad21/Rec8-like protein N-terminal" evidence="4">
    <location>
        <begin position="1"/>
        <end position="110"/>
    </location>
</feature>
<dbReference type="PANTHER" id="PTHR12585:SF27">
    <property type="entry name" value="MEIOTIC RECOMBINATION PROTEIN REC8 HOMOLOG"/>
    <property type="match status" value="1"/>
</dbReference>
<evidence type="ECO:0000259" key="4">
    <source>
        <dbReference type="Pfam" id="PF04825"/>
    </source>
</evidence>
<dbReference type="InterPro" id="IPR039781">
    <property type="entry name" value="Rad21/Rec8-like"/>
</dbReference>
<evidence type="ECO:0000313" key="5">
    <source>
        <dbReference type="EMBL" id="KAL1514347.1"/>
    </source>
</evidence>
<keyword evidence="6" id="KW-1185">Reference proteome</keyword>
<dbReference type="Proteomes" id="UP001566132">
    <property type="component" value="Unassembled WGS sequence"/>
</dbReference>